<name>A0ABN4AEW4_EMTOG</name>
<proteinExistence type="predicted"/>
<reference evidence="1 2" key="1">
    <citation type="submission" date="2011-07" db="EMBL/GenBank/DDBJ databases">
        <title>The complete genome of chromosome of Emticicia oligotrophica DSM 17448.</title>
        <authorList>
            <consortium name="US DOE Joint Genome Institute (JGI-PGF)"/>
            <person name="Lucas S."/>
            <person name="Han J."/>
            <person name="Lapidus A."/>
            <person name="Bruce D."/>
            <person name="Goodwin L."/>
            <person name="Pitluck S."/>
            <person name="Peters L."/>
            <person name="Kyrpides N."/>
            <person name="Mavromatis K."/>
            <person name="Ivanova N."/>
            <person name="Ovchinnikova G."/>
            <person name="Teshima H."/>
            <person name="Detter J.C."/>
            <person name="Tapia R."/>
            <person name="Han C."/>
            <person name="Land M."/>
            <person name="Hauser L."/>
            <person name="Markowitz V."/>
            <person name="Cheng J.-F."/>
            <person name="Hugenholtz P."/>
            <person name="Woyke T."/>
            <person name="Wu D."/>
            <person name="Tindall B."/>
            <person name="Pomrenke H."/>
            <person name="Brambilla E."/>
            <person name="Klenk H.-P."/>
            <person name="Eisen J.A."/>
        </authorList>
    </citation>
    <scope>NUCLEOTIDE SEQUENCE [LARGE SCALE GENOMIC DNA]</scope>
    <source>
        <strain evidence="1 2">DSM 17448</strain>
    </source>
</reference>
<evidence type="ECO:0000313" key="2">
    <source>
        <dbReference type="Proteomes" id="UP000002875"/>
    </source>
</evidence>
<sequence>MEYSIQLCIVKYFIMKNLIVTLVLVVSSATVVLAIDNEKIGRKARRETAKKEMKCCDKAMEKECRKESKAYNKINN</sequence>
<keyword evidence="2" id="KW-1185">Reference proteome</keyword>
<evidence type="ECO:0000313" key="1">
    <source>
        <dbReference type="EMBL" id="AFK01629.1"/>
    </source>
</evidence>
<dbReference type="EMBL" id="CP002961">
    <property type="protein sequence ID" value="AFK01629.1"/>
    <property type="molecule type" value="Genomic_DNA"/>
</dbReference>
<gene>
    <name evidence="1" type="ordered locus">Emtol_0475</name>
</gene>
<accession>A0ABN4AEW4</accession>
<protein>
    <submittedName>
        <fullName evidence="1">Uncharacterized protein</fullName>
    </submittedName>
</protein>
<organism evidence="1 2">
    <name type="scientific">Emticicia oligotrophica (strain DSM 17448 / CIP 109782 / MTCC 6937 / GPTSA100-15)</name>
    <dbReference type="NCBI Taxonomy" id="929562"/>
    <lineage>
        <taxon>Bacteria</taxon>
        <taxon>Pseudomonadati</taxon>
        <taxon>Bacteroidota</taxon>
        <taxon>Cytophagia</taxon>
        <taxon>Cytophagales</taxon>
        <taxon>Leadbetterellaceae</taxon>
        <taxon>Emticicia</taxon>
    </lineage>
</organism>
<dbReference type="Proteomes" id="UP000002875">
    <property type="component" value="Chromosome"/>
</dbReference>